<keyword evidence="3" id="KW-1185">Reference proteome</keyword>
<dbReference type="Proteomes" id="UP000019063">
    <property type="component" value="Unassembled WGS sequence"/>
</dbReference>
<evidence type="ECO:0000313" key="3">
    <source>
        <dbReference type="Proteomes" id="UP000019063"/>
    </source>
</evidence>
<proteinExistence type="predicted"/>
<organism evidence="2 3">
    <name type="scientific">Roseivivax marinus</name>
    <dbReference type="NCBI Taxonomy" id="1379903"/>
    <lineage>
        <taxon>Bacteria</taxon>
        <taxon>Pseudomonadati</taxon>
        <taxon>Pseudomonadota</taxon>
        <taxon>Alphaproteobacteria</taxon>
        <taxon>Rhodobacterales</taxon>
        <taxon>Roseobacteraceae</taxon>
        <taxon>Roseivivax</taxon>
    </lineage>
</organism>
<gene>
    <name evidence="2" type="ORF">ATO8_02115</name>
</gene>
<evidence type="ECO:0000256" key="1">
    <source>
        <dbReference type="SAM" id="MobiDB-lite"/>
    </source>
</evidence>
<protein>
    <submittedName>
        <fullName evidence="2">Uncharacterized protein</fullName>
    </submittedName>
</protein>
<comment type="caution">
    <text evidence="2">The sequence shown here is derived from an EMBL/GenBank/DDBJ whole genome shotgun (WGS) entry which is preliminary data.</text>
</comment>
<sequence>MDTSDQTALRRAKLFALATQAMRQPERPRAKPLTPAVAQAFVARGLASFTPPPPRPDRPRRAP</sequence>
<reference evidence="2 3" key="1">
    <citation type="journal article" date="2014" name="Antonie Van Leeuwenhoek">
        <title>Roseivivax atlanticus sp. nov., isolated from surface seawater of the Atlantic Ocean.</title>
        <authorList>
            <person name="Li G."/>
            <person name="Lai Q."/>
            <person name="Liu X."/>
            <person name="Sun F."/>
            <person name="Shao Z."/>
        </authorList>
    </citation>
    <scope>NUCLEOTIDE SEQUENCE [LARGE SCALE GENOMIC DNA]</scope>
    <source>
        <strain evidence="2 3">22II-s10s</strain>
    </source>
</reference>
<dbReference type="EMBL" id="AQQW01000001">
    <property type="protein sequence ID" value="ETW14664.1"/>
    <property type="molecule type" value="Genomic_DNA"/>
</dbReference>
<dbReference type="AlphaFoldDB" id="W4HPN5"/>
<feature type="region of interest" description="Disordered" evidence="1">
    <location>
        <begin position="44"/>
        <end position="63"/>
    </location>
</feature>
<accession>W4HPN5</accession>
<evidence type="ECO:0000313" key="2">
    <source>
        <dbReference type="EMBL" id="ETW14664.1"/>
    </source>
</evidence>
<name>W4HPN5_9RHOB</name>